<keyword evidence="3" id="KW-0378">Hydrolase</keyword>
<dbReference type="InterPro" id="IPR002018">
    <property type="entry name" value="CarbesteraseB"/>
</dbReference>
<evidence type="ECO:0000313" key="6">
    <source>
        <dbReference type="EMBL" id="KAJ9599104.1"/>
    </source>
</evidence>
<dbReference type="EMBL" id="JASPKZ010000831">
    <property type="protein sequence ID" value="KAJ9599104.1"/>
    <property type="molecule type" value="Genomic_DNA"/>
</dbReference>
<evidence type="ECO:0000256" key="4">
    <source>
        <dbReference type="ARBA" id="ARBA00023180"/>
    </source>
</evidence>
<dbReference type="FunFam" id="3.40.50.1820:FF:000092">
    <property type="entry name" value="Carboxylic ester hydrolase"/>
    <property type="match status" value="1"/>
</dbReference>
<evidence type="ECO:0000256" key="1">
    <source>
        <dbReference type="ARBA" id="ARBA00005964"/>
    </source>
</evidence>
<organism evidence="6 7">
    <name type="scientific">Diploptera punctata</name>
    <name type="common">Pacific beetle cockroach</name>
    <dbReference type="NCBI Taxonomy" id="6984"/>
    <lineage>
        <taxon>Eukaryota</taxon>
        <taxon>Metazoa</taxon>
        <taxon>Ecdysozoa</taxon>
        <taxon>Arthropoda</taxon>
        <taxon>Hexapoda</taxon>
        <taxon>Insecta</taxon>
        <taxon>Pterygota</taxon>
        <taxon>Neoptera</taxon>
        <taxon>Polyneoptera</taxon>
        <taxon>Dictyoptera</taxon>
        <taxon>Blattodea</taxon>
        <taxon>Blaberoidea</taxon>
        <taxon>Blaberidae</taxon>
        <taxon>Diplopterinae</taxon>
        <taxon>Diploptera</taxon>
    </lineage>
</organism>
<dbReference type="InterPro" id="IPR019819">
    <property type="entry name" value="Carboxylesterase_B_CS"/>
</dbReference>
<accession>A0AAD8AHG4</accession>
<feature type="non-terminal residue" evidence="6">
    <location>
        <position position="1"/>
    </location>
</feature>
<dbReference type="PROSITE" id="PS00941">
    <property type="entry name" value="CARBOXYLESTERASE_B_2"/>
    <property type="match status" value="1"/>
</dbReference>
<keyword evidence="7" id="KW-1185">Reference proteome</keyword>
<proteinExistence type="inferred from homology"/>
<dbReference type="Pfam" id="PF00135">
    <property type="entry name" value="COesterase"/>
    <property type="match status" value="2"/>
</dbReference>
<gene>
    <name evidence="6" type="ORF">L9F63_010372</name>
</gene>
<feature type="domain" description="Carboxylesterase type B" evidence="5">
    <location>
        <begin position="471"/>
        <end position="886"/>
    </location>
</feature>
<evidence type="ECO:0000256" key="2">
    <source>
        <dbReference type="ARBA" id="ARBA00022487"/>
    </source>
</evidence>
<sequence length="977" mass="109907">TLPIITPKGSDDPLTAVMVFIHGGGFNNGSGTSEFYGPDYIVNEAVILVTINYRLGALGFLSTGDSIVPGNNGLKDQVMAFKWIQQNIAKFGGDPYKVTIFGESAGGASVHYHMLSPMSRGLFSGGIAQSGSALNPWAFNNTSTARSKAFRFGEALGCKTNDSKELLDFLNTIPAQELVEGVFKAMTEEEERDLGSVYFRPTVEEPSDGEEIFLPAEPLELLKQGKFHNVPFIAGVNSSEGLICLKEVMAKPAVLKKYDSQFEILVPRNLTENTEKGKEITQKIKTFYFGDAPVSQETLFQYVDLSSDTWFVNGVYTAVKLHAAQSTAPVYCYMFSFDGQLGFLKRLVGAYRFPGVCHCDELGYLFFSPYLDIELESGCPEEKIRSQFVKMWTNFAKTGNPSLSDITWEPFSESKPRYLNIDTEPHMDNHLLKERMAFWEDLTKRFALNCGGHLQWRVLLGVFPGRKLYDSNVSVVQGKLRGREATTKSGATYYSFQGIPYAKPPTGPLRFRAPQPADSWKGMRDALVEGPVCPQMDIFKKEFKGEEDCLYLNVYTPKTKIRNCNGKSIILIFLHGAIMTVNEEWMYDPILVAEDIVLVTFNYRLGPLGFLSTGDSVIPGNNGLKDQVMALRWIQQNIAQFGGDPGNVTIFGNSSGGACVHYQMLSPMSEGLFHHAISQSGTAINPWAFDKNPRLKAFSLGQILGCRTNDSTKLIEYLRNVPVQRLIEGVDKLKIKEMKYRGKCLFTPALEHSVAEGEEIFLEESPKDLISQGKFHKIPYLTGINSHEGLLMLKEIQMNPQQLEIYNNNFELFVRRVLYTDINDTKLKEIAQEVKKFYFGDKPLSQDTLLEYVDTLFMTLSIPLLRVYRKHDRSLQVYILSYDLKVYTKLQTSMSWLVDICVSFGDEWLCNLLSYTSLNSLQVSLLSHLARFLSTQKRIWMQLSQQNSSLNVLIIQNMLLTSKLNSSVDYQISILHT</sequence>
<comment type="similarity">
    <text evidence="1">Belongs to the type-B carboxylesterase/lipase family.</text>
</comment>
<feature type="domain" description="Carboxylesterase type B" evidence="5">
    <location>
        <begin position="1"/>
        <end position="439"/>
    </location>
</feature>
<name>A0AAD8AHG4_DIPPU</name>
<keyword evidence="4" id="KW-0325">Glycoprotein</keyword>
<dbReference type="Gene3D" id="3.40.50.1820">
    <property type="entry name" value="alpha/beta hydrolase"/>
    <property type="match status" value="2"/>
</dbReference>
<dbReference type="GO" id="GO:0052689">
    <property type="term" value="F:carboxylic ester hydrolase activity"/>
    <property type="evidence" value="ECO:0007669"/>
    <property type="project" value="UniProtKB-KW"/>
</dbReference>
<protein>
    <recommendedName>
        <fullName evidence="5">Carboxylesterase type B domain-containing protein</fullName>
    </recommendedName>
</protein>
<dbReference type="AlphaFoldDB" id="A0AAD8AHG4"/>
<dbReference type="InterPro" id="IPR029058">
    <property type="entry name" value="AB_hydrolase_fold"/>
</dbReference>
<dbReference type="PROSITE" id="PS00122">
    <property type="entry name" value="CARBOXYLESTERASE_B_1"/>
    <property type="match status" value="2"/>
</dbReference>
<evidence type="ECO:0000259" key="5">
    <source>
        <dbReference type="Pfam" id="PF00135"/>
    </source>
</evidence>
<evidence type="ECO:0000256" key="3">
    <source>
        <dbReference type="ARBA" id="ARBA00022801"/>
    </source>
</evidence>
<keyword evidence="2" id="KW-0719">Serine esterase</keyword>
<feature type="non-terminal residue" evidence="6">
    <location>
        <position position="977"/>
    </location>
</feature>
<dbReference type="SUPFAM" id="SSF53474">
    <property type="entry name" value="alpha/beta-Hydrolases"/>
    <property type="match status" value="2"/>
</dbReference>
<dbReference type="PANTHER" id="PTHR43142:SF1">
    <property type="entry name" value="CARBOXYLIC ESTER HYDROLASE"/>
    <property type="match status" value="1"/>
</dbReference>
<reference evidence="6" key="1">
    <citation type="journal article" date="2023" name="IScience">
        <title>Live-bearing cockroach genome reveals convergent evolutionary mechanisms linked to viviparity in insects and beyond.</title>
        <authorList>
            <person name="Fouks B."/>
            <person name="Harrison M.C."/>
            <person name="Mikhailova A.A."/>
            <person name="Marchal E."/>
            <person name="English S."/>
            <person name="Carruthers M."/>
            <person name="Jennings E.C."/>
            <person name="Chiamaka E.L."/>
            <person name="Frigard R.A."/>
            <person name="Pippel M."/>
            <person name="Attardo G.M."/>
            <person name="Benoit J.B."/>
            <person name="Bornberg-Bauer E."/>
            <person name="Tobe S.S."/>
        </authorList>
    </citation>
    <scope>NUCLEOTIDE SEQUENCE</scope>
    <source>
        <strain evidence="6">Stay&amp;Tobe</strain>
    </source>
</reference>
<evidence type="ECO:0000313" key="7">
    <source>
        <dbReference type="Proteomes" id="UP001233999"/>
    </source>
</evidence>
<reference evidence="6" key="2">
    <citation type="submission" date="2023-05" db="EMBL/GenBank/DDBJ databases">
        <authorList>
            <person name="Fouks B."/>
        </authorList>
    </citation>
    <scope>NUCLEOTIDE SEQUENCE</scope>
    <source>
        <strain evidence="6">Stay&amp;Tobe</strain>
        <tissue evidence="6">Testes</tissue>
    </source>
</reference>
<comment type="caution">
    <text evidence="6">The sequence shown here is derived from an EMBL/GenBank/DDBJ whole genome shotgun (WGS) entry which is preliminary data.</text>
</comment>
<dbReference type="PANTHER" id="PTHR43142">
    <property type="entry name" value="CARBOXYLIC ESTER HYDROLASE"/>
    <property type="match status" value="1"/>
</dbReference>
<dbReference type="Proteomes" id="UP001233999">
    <property type="component" value="Unassembled WGS sequence"/>
</dbReference>
<dbReference type="InterPro" id="IPR019826">
    <property type="entry name" value="Carboxylesterase_B_AS"/>
</dbReference>